<gene>
    <name evidence="2" type="ORF">AVEN_71654_1</name>
</gene>
<sequence length="108" mass="12304">MLKKPSKYGIKIFSLVDELDFTQVILEVYVGCQPEGHYKVSNSAGNIVNWVMKPLYKSGRNLTPDNWYTSCRLAKDLLSEKITIVGTIRKGKRQIPAEFKICKGKETH</sequence>
<organism evidence="2 3">
    <name type="scientific">Araneus ventricosus</name>
    <name type="common">Orbweaver spider</name>
    <name type="synonym">Epeira ventricosa</name>
    <dbReference type="NCBI Taxonomy" id="182803"/>
    <lineage>
        <taxon>Eukaryota</taxon>
        <taxon>Metazoa</taxon>
        <taxon>Ecdysozoa</taxon>
        <taxon>Arthropoda</taxon>
        <taxon>Chelicerata</taxon>
        <taxon>Arachnida</taxon>
        <taxon>Araneae</taxon>
        <taxon>Araneomorphae</taxon>
        <taxon>Entelegynae</taxon>
        <taxon>Araneoidea</taxon>
        <taxon>Araneidae</taxon>
        <taxon>Araneus</taxon>
    </lineage>
</organism>
<dbReference type="OrthoDB" id="10057959at2759"/>
<reference evidence="2 3" key="1">
    <citation type="journal article" date="2019" name="Sci. Rep.">
        <title>Orb-weaving spider Araneus ventricosus genome elucidates the spidroin gene catalogue.</title>
        <authorList>
            <person name="Kono N."/>
            <person name="Nakamura H."/>
            <person name="Ohtoshi R."/>
            <person name="Moran D.A.P."/>
            <person name="Shinohara A."/>
            <person name="Yoshida Y."/>
            <person name="Fujiwara M."/>
            <person name="Mori M."/>
            <person name="Tomita M."/>
            <person name="Arakawa K."/>
        </authorList>
    </citation>
    <scope>NUCLEOTIDE SEQUENCE [LARGE SCALE GENOMIC DNA]</scope>
</reference>
<protein>
    <recommendedName>
        <fullName evidence="1">PiggyBac transposable element-derived protein domain-containing protein</fullName>
    </recommendedName>
</protein>
<comment type="caution">
    <text evidence="2">The sequence shown here is derived from an EMBL/GenBank/DDBJ whole genome shotgun (WGS) entry which is preliminary data.</text>
</comment>
<dbReference type="AlphaFoldDB" id="A0A4Y2KXE4"/>
<evidence type="ECO:0000259" key="1">
    <source>
        <dbReference type="Pfam" id="PF13843"/>
    </source>
</evidence>
<evidence type="ECO:0000313" key="2">
    <source>
        <dbReference type="EMBL" id="GBN06203.1"/>
    </source>
</evidence>
<keyword evidence="3" id="KW-1185">Reference proteome</keyword>
<dbReference type="Pfam" id="PF13843">
    <property type="entry name" value="DDE_Tnp_1_7"/>
    <property type="match status" value="1"/>
</dbReference>
<proteinExistence type="predicted"/>
<dbReference type="InterPro" id="IPR029526">
    <property type="entry name" value="PGBD"/>
</dbReference>
<name>A0A4Y2KXE4_ARAVE</name>
<dbReference type="PANTHER" id="PTHR46599">
    <property type="entry name" value="PIGGYBAC TRANSPOSABLE ELEMENT-DERIVED PROTEIN 4"/>
    <property type="match status" value="1"/>
</dbReference>
<evidence type="ECO:0000313" key="3">
    <source>
        <dbReference type="Proteomes" id="UP000499080"/>
    </source>
</evidence>
<accession>A0A4Y2KXE4</accession>
<dbReference type="PANTHER" id="PTHR46599:SF6">
    <property type="entry name" value="DUAL SPECIFICITY PHOSPHATASE 26"/>
    <property type="match status" value="1"/>
</dbReference>
<dbReference type="Proteomes" id="UP000499080">
    <property type="component" value="Unassembled WGS sequence"/>
</dbReference>
<dbReference type="EMBL" id="BGPR01005040">
    <property type="protein sequence ID" value="GBN06203.1"/>
    <property type="molecule type" value="Genomic_DNA"/>
</dbReference>
<feature type="domain" description="PiggyBac transposable element-derived protein" evidence="1">
    <location>
        <begin position="3"/>
        <end position="100"/>
    </location>
</feature>